<dbReference type="GO" id="GO:0030599">
    <property type="term" value="F:pectinesterase activity"/>
    <property type="evidence" value="ECO:0007669"/>
    <property type="project" value="UniProtKB-UniRule"/>
</dbReference>
<keyword evidence="4" id="KW-0134">Cell wall</keyword>
<protein>
    <recommendedName>
        <fullName evidence="3 11">Pectinesterase</fullName>
        <ecNumber evidence="3 11">3.1.1.11</ecNumber>
    </recommendedName>
</protein>
<evidence type="ECO:0000256" key="4">
    <source>
        <dbReference type="ARBA" id="ARBA00022512"/>
    </source>
</evidence>
<gene>
    <name evidence="13" type="ORF">M569_13175</name>
</gene>
<evidence type="ECO:0000256" key="3">
    <source>
        <dbReference type="ARBA" id="ARBA00013229"/>
    </source>
</evidence>
<dbReference type="Pfam" id="PF01095">
    <property type="entry name" value="Pectinesterase"/>
    <property type="match status" value="1"/>
</dbReference>
<comment type="caution">
    <text evidence="13">The sequence shown here is derived from an EMBL/GenBank/DDBJ whole genome shotgun (WGS) entry which is preliminary data.</text>
</comment>
<reference evidence="13 14" key="1">
    <citation type="journal article" date="2013" name="BMC Genomics">
        <title>The miniature genome of a carnivorous plant Genlisea aurea contains a low number of genes and short non-coding sequences.</title>
        <authorList>
            <person name="Leushkin E.V."/>
            <person name="Sutormin R.A."/>
            <person name="Nabieva E.R."/>
            <person name="Penin A.A."/>
            <person name="Kondrashov A.S."/>
            <person name="Logacheva M.D."/>
        </authorList>
    </citation>
    <scope>NUCLEOTIDE SEQUENCE [LARGE SCALE GENOMIC DNA]</scope>
</reference>
<dbReference type="EMBL" id="AUSU01006706">
    <property type="protein sequence ID" value="EPS61620.1"/>
    <property type="molecule type" value="Genomic_DNA"/>
</dbReference>
<comment type="pathway">
    <text evidence="2 11">Glycan metabolism; pectin degradation; 2-dehydro-3-deoxy-D-gluconate from pectin: step 1/5.</text>
</comment>
<keyword evidence="5" id="KW-0964">Secreted</keyword>
<keyword evidence="7 11" id="KW-0063">Aspartyl esterase</keyword>
<dbReference type="AlphaFoldDB" id="S8C411"/>
<feature type="domain" description="Pectinesterase catalytic" evidence="12">
    <location>
        <begin position="6"/>
        <end position="230"/>
    </location>
</feature>
<feature type="active site" evidence="10">
    <location>
        <position position="80"/>
    </location>
</feature>
<dbReference type="PROSITE" id="PS00503">
    <property type="entry name" value="PECTINESTERASE_2"/>
    <property type="match status" value="1"/>
</dbReference>
<keyword evidence="14" id="KW-1185">Reference proteome</keyword>
<evidence type="ECO:0000256" key="8">
    <source>
        <dbReference type="ARBA" id="ARBA00023316"/>
    </source>
</evidence>
<dbReference type="EC" id="3.1.1.11" evidence="3 11"/>
<dbReference type="InterPro" id="IPR000070">
    <property type="entry name" value="Pectinesterase_cat"/>
</dbReference>
<organism evidence="13 14">
    <name type="scientific">Genlisea aurea</name>
    <dbReference type="NCBI Taxonomy" id="192259"/>
    <lineage>
        <taxon>Eukaryota</taxon>
        <taxon>Viridiplantae</taxon>
        <taxon>Streptophyta</taxon>
        <taxon>Embryophyta</taxon>
        <taxon>Tracheophyta</taxon>
        <taxon>Spermatophyta</taxon>
        <taxon>Magnoliopsida</taxon>
        <taxon>eudicotyledons</taxon>
        <taxon>Gunneridae</taxon>
        <taxon>Pentapetalae</taxon>
        <taxon>asterids</taxon>
        <taxon>lamiids</taxon>
        <taxon>Lamiales</taxon>
        <taxon>Lentibulariaceae</taxon>
        <taxon>Genlisea</taxon>
    </lineage>
</organism>
<dbReference type="PANTHER" id="PTHR31707">
    <property type="entry name" value="PECTINESTERASE"/>
    <property type="match status" value="1"/>
</dbReference>
<dbReference type="GO" id="GO:0042545">
    <property type="term" value="P:cell wall modification"/>
    <property type="evidence" value="ECO:0007669"/>
    <property type="project" value="UniProtKB-UniRule"/>
</dbReference>
<comment type="subcellular location">
    <subcellularLocation>
        <location evidence="1">Secreted</location>
        <location evidence="1">Cell wall</location>
    </subcellularLocation>
</comment>
<evidence type="ECO:0000256" key="1">
    <source>
        <dbReference type="ARBA" id="ARBA00004191"/>
    </source>
</evidence>
<sequence length="244" mass="26303">MNNLYSFSLTTGTIYGDGFIARDIGFENTAGPENHQAVALTVASDRSVFYRCTISGYQDTLFALSLRQFYRECDIKGTIDFIFGNAAAIFQSSTVILRRPRRGGAFNAILANGRTDPGQNTGFSLQNCRIVVGSDFAPVKGSYDSYLGRPWKAYSRAVVLKSDIDGEISSRGWAPWEGAGGSTYGTLYFAEYGNTGAGAETSGRVRWPGFHVIGTAEATKFTVAQFIGGNSWLPPTGVAFISGL</sequence>
<dbReference type="InterPro" id="IPR033131">
    <property type="entry name" value="Pectinesterase_Asp_AS"/>
</dbReference>
<evidence type="ECO:0000256" key="9">
    <source>
        <dbReference type="ARBA" id="ARBA00047928"/>
    </source>
</evidence>
<evidence type="ECO:0000256" key="10">
    <source>
        <dbReference type="PROSITE-ProRule" id="PRU10040"/>
    </source>
</evidence>
<dbReference type="Gene3D" id="2.160.20.10">
    <property type="entry name" value="Single-stranded right-handed beta-helix, Pectin lyase-like"/>
    <property type="match status" value="1"/>
</dbReference>
<dbReference type="OrthoDB" id="2019149at2759"/>
<proteinExistence type="predicted"/>
<evidence type="ECO:0000256" key="5">
    <source>
        <dbReference type="ARBA" id="ARBA00022525"/>
    </source>
</evidence>
<evidence type="ECO:0000259" key="12">
    <source>
        <dbReference type="Pfam" id="PF01095"/>
    </source>
</evidence>
<evidence type="ECO:0000256" key="6">
    <source>
        <dbReference type="ARBA" id="ARBA00022801"/>
    </source>
</evidence>
<dbReference type="InterPro" id="IPR012334">
    <property type="entry name" value="Pectin_lyas_fold"/>
</dbReference>
<evidence type="ECO:0000256" key="2">
    <source>
        <dbReference type="ARBA" id="ARBA00005184"/>
    </source>
</evidence>
<dbReference type="SUPFAM" id="SSF51126">
    <property type="entry name" value="Pectin lyase-like"/>
    <property type="match status" value="1"/>
</dbReference>
<dbReference type="FunFam" id="2.160.20.10:FF:000029">
    <property type="entry name" value="Pectinesterase 4"/>
    <property type="match status" value="1"/>
</dbReference>
<evidence type="ECO:0000313" key="13">
    <source>
        <dbReference type="EMBL" id="EPS61620.1"/>
    </source>
</evidence>
<dbReference type="InterPro" id="IPR011050">
    <property type="entry name" value="Pectin_lyase_fold/virulence"/>
</dbReference>
<comment type="catalytic activity">
    <reaction evidence="9 11">
        <text>[(1-&gt;4)-alpha-D-galacturonosyl methyl ester](n) + n H2O = [(1-&gt;4)-alpha-D-galacturonosyl](n) + n methanol + n H(+)</text>
        <dbReference type="Rhea" id="RHEA:22380"/>
        <dbReference type="Rhea" id="RHEA-COMP:14570"/>
        <dbReference type="Rhea" id="RHEA-COMP:14573"/>
        <dbReference type="ChEBI" id="CHEBI:15377"/>
        <dbReference type="ChEBI" id="CHEBI:15378"/>
        <dbReference type="ChEBI" id="CHEBI:17790"/>
        <dbReference type="ChEBI" id="CHEBI:140522"/>
        <dbReference type="ChEBI" id="CHEBI:140523"/>
        <dbReference type="EC" id="3.1.1.11"/>
    </reaction>
</comment>
<evidence type="ECO:0000256" key="7">
    <source>
        <dbReference type="ARBA" id="ARBA00023085"/>
    </source>
</evidence>
<evidence type="ECO:0000256" key="11">
    <source>
        <dbReference type="RuleBase" id="RU000589"/>
    </source>
</evidence>
<dbReference type="GO" id="GO:0045490">
    <property type="term" value="P:pectin catabolic process"/>
    <property type="evidence" value="ECO:0007669"/>
    <property type="project" value="UniProtKB-UniRule"/>
</dbReference>
<accession>S8C411</accession>
<dbReference type="UniPathway" id="UPA00545">
    <property type="reaction ID" value="UER00823"/>
</dbReference>
<keyword evidence="8" id="KW-0961">Cell wall biogenesis/degradation</keyword>
<evidence type="ECO:0000313" key="14">
    <source>
        <dbReference type="Proteomes" id="UP000015453"/>
    </source>
</evidence>
<keyword evidence="6 11" id="KW-0378">Hydrolase</keyword>
<name>S8C411_9LAMI</name>
<dbReference type="Proteomes" id="UP000015453">
    <property type="component" value="Unassembled WGS sequence"/>
</dbReference>